<accession>A0A8M1K9U3</accession>
<feature type="coiled-coil region" evidence="1">
    <location>
        <begin position="189"/>
        <end position="262"/>
    </location>
</feature>
<dbReference type="OrthoDB" id="10255247at2759"/>
<dbReference type="AlphaFoldDB" id="A0A8M1K9U3"/>
<organism evidence="3 4">
    <name type="scientific">Clupea harengus</name>
    <name type="common">Atlantic herring</name>
    <dbReference type="NCBI Taxonomy" id="7950"/>
    <lineage>
        <taxon>Eukaryota</taxon>
        <taxon>Metazoa</taxon>
        <taxon>Chordata</taxon>
        <taxon>Craniata</taxon>
        <taxon>Vertebrata</taxon>
        <taxon>Euteleostomi</taxon>
        <taxon>Actinopterygii</taxon>
        <taxon>Neopterygii</taxon>
        <taxon>Teleostei</taxon>
        <taxon>Clupei</taxon>
        <taxon>Clupeiformes</taxon>
        <taxon>Clupeoidei</taxon>
        <taxon>Clupeidae</taxon>
        <taxon>Clupea</taxon>
    </lineage>
</organism>
<feature type="region of interest" description="Disordered" evidence="2">
    <location>
        <begin position="270"/>
        <end position="292"/>
    </location>
</feature>
<dbReference type="GeneID" id="122130231"/>
<reference evidence="4" key="1">
    <citation type="submission" date="2025-08" db="UniProtKB">
        <authorList>
            <consortium name="RefSeq"/>
        </authorList>
    </citation>
    <scope>IDENTIFICATION</scope>
</reference>
<dbReference type="PANTHER" id="PTHR47115:SF1">
    <property type="entry name" value="COILED-COIL DOMAIN-CONTAINING PROTEIN 183"/>
    <property type="match status" value="1"/>
</dbReference>
<evidence type="ECO:0000256" key="1">
    <source>
        <dbReference type="SAM" id="Coils"/>
    </source>
</evidence>
<feature type="compositionally biased region" description="Basic and acidic residues" evidence="2">
    <location>
        <begin position="97"/>
        <end position="131"/>
    </location>
</feature>
<evidence type="ECO:0000256" key="2">
    <source>
        <dbReference type="SAM" id="MobiDB-lite"/>
    </source>
</evidence>
<proteinExistence type="predicted"/>
<keyword evidence="1" id="KW-0175">Coiled coil</keyword>
<name>A0A8M1K9U3_CLUHA</name>
<dbReference type="Proteomes" id="UP000515152">
    <property type="component" value="Unplaced"/>
</dbReference>
<dbReference type="KEGG" id="char:122130231"/>
<gene>
    <name evidence="4" type="primary">LOC122130231</name>
</gene>
<feature type="region of interest" description="Disordered" evidence="2">
    <location>
        <begin position="97"/>
        <end position="132"/>
    </location>
</feature>
<sequence length="292" mass="33435">MSMKITEAEHIQNTYIRVEEHIHREVREMPQVLDKLQSTVMRGQTELSEVAQISQSALAAVESTKGMLVQLERQLMTERQVIDGKLNTKHLEKERGVEGRLEREEGDRRISRASNRSKDQVKKVNQPKEDLTDTIDPVGVRVAQKSPTPTNTQQSHMKMVKEMDDLKEALGCTDLQELESRLVSQTATQQQLHTQMKQCEERAAQKQEELAALELQYAQIKFNPGPGCERYEQMQAELCAELEQERLRCREWEAKLRKARAVQQGWSRGQQPLLPHHLPATTAQGGVTELHT</sequence>
<evidence type="ECO:0000313" key="4">
    <source>
        <dbReference type="RefSeq" id="XP_042560821.1"/>
    </source>
</evidence>
<dbReference type="InterPro" id="IPR043247">
    <property type="entry name" value="CCDC183"/>
</dbReference>
<evidence type="ECO:0000313" key="3">
    <source>
        <dbReference type="Proteomes" id="UP000515152"/>
    </source>
</evidence>
<keyword evidence="3" id="KW-1185">Reference proteome</keyword>
<protein>
    <submittedName>
        <fullName evidence="4">Uncharacterized protein LOC122130231</fullName>
    </submittedName>
</protein>
<dbReference type="RefSeq" id="XP_042560821.1">
    <property type="nucleotide sequence ID" value="XM_042704887.1"/>
</dbReference>
<dbReference type="PANTHER" id="PTHR47115">
    <property type="entry name" value="COILED-COIL DOMAIN-CONTAINING PROTEIN 183"/>
    <property type="match status" value="1"/>
</dbReference>